<name>A0A841FL31_9ACTN</name>
<dbReference type="Pfam" id="PF04909">
    <property type="entry name" value="Amidohydro_2"/>
    <property type="match status" value="1"/>
</dbReference>
<dbReference type="InterPro" id="IPR032466">
    <property type="entry name" value="Metal_Hydrolase"/>
</dbReference>
<reference evidence="3 4" key="1">
    <citation type="submission" date="2020-08" db="EMBL/GenBank/DDBJ databases">
        <title>Genomic Encyclopedia of Type Strains, Phase IV (KMG-IV): sequencing the most valuable type-strain genomes for metagenomic binning, comparative biology and taxonomic classification.</title>
        <authorList>
            <person name="Goeker M."/>
        </authorList>
    </citation>
    <scope>NUCLEOTIDE SEQUENCE [LARGE SCALE GENOMIC DNA]</scope>
    <source>
        <strain evidence="3 4">YIM 65646</strain>
    </source>
</reference>
<dbReference type="RefSeq" id="WP_184787356.1">
    <property type="nucleotide sequence ID" value="NZ_BONT01000088.1"/>
</dbReference>
<evidence type="ECO:0000313" key="4">
    <source>
        <dbReference type="Proteomes" id="UP000548476"/>
    </source>
</evidence>
<gene>
    <name evidence="3" type="ORF">HNR73_002358</name>
</gene>
<dbReference type="EMBL" id="JACHGT010000004">
    <property type="protein sequence ID" value="MBB6034508.1"/>
    <property type="molecule type" value="Genomic_DNA"/>
</dbReference>
<comment type="caution">
    <text evidence="3">The sequence shown here is derived from an EMBL/GenBank/DDBJ whole genome shotgun (WGS) entry which is preliminary data.</text>
</comment>
<dbReference type="PANTHER" id="PTHR43569">
    <property type="entry name" value="AMIDOHYDROLASE"/>
    <property type="match status" value="1"/>
</dbReference>
<evidence type="ECO:0000259" key="2">
    <source>
        <dbReference type="Pfam" id="PF04909"/>
    </source>
</evidence>
<dbReference type="Proteomes" id="UP000548476">
    <property type="component" value="Unassembled WGS sequence"/>
</dbReference>
<dbReference type="Gene3D" id="3.20.20.140">
    <property type="entry name" value="Metal-dependent hydrolases"/>
    <property type="match status" value="1"/>
</dbReference>
<dbReference type="AlphaFoldDB" id="A0A841FL31"/>
<feature type="domain" description="Amidohydrolase-related" evidence="2">
    <location>
        <begin position="3"/>
        <end position="280"/>
    </location>
</feature>
<organism evidence="3 4">
    <name type="scientific">Phytomonospora endophytica</name>
    <dbReference type="NCBI Taxonomy" id="714109"/>
    <lineage>
        <taxon>Bacteria</taxon>
        <taxon>Bacillati</taxon>
        <taxon>Actinomycetota</taxon>
        <taxon>Actinomycetes</taxon>
        <taxon>Micromonosporales</taxon>
        <taxon>Micromonosporaceae</taxon>
        <taxon>Phytomonospora</taxon>
    </lineage>
</organism>
<protein>
    <submittedName>
        <fullName evidence="3">L-fuconolactonase</fullName>
        <ecNumber evidence="3">3.1.1.-</ecNumber>
    </submittedName>
</protein>
<sequence length="282" mass="30641">MIIDAHHHLWQYDKGYKWLDAKPELEPLRRPYTVDDLVAVTGPAGVGKTVLVEAGLGKTGEVAEFLAIAAKNDTVAGVVGWADIRDSGLARTLAEYRELPGADKLVGVRDHLQDDPFPADCASAEVVRGVQAVAEAGLTFDLLVRVEQLPYVAKLAGAVEETLFVLDHLGKPGIGADGFKAWREALAPLAAHPHVVAKISGLVTEADWTQWTIADLRPYFECAVETFGAERLMWGSDWPVCTLAAEYQRVLDVTNELIDEFAPTERRRILGGTAAEVYGLEG</sequence>
<keyword evidence="3" id="KW-0378">Hydrolase</keyword>
<evidence type="ECO:0000256" key="1">
    <source>
        <dbReference type="ARBA" id="ARBA00038310"/>
    </source>
</evidence>
<dbReference type="PANTHER" id="PTHR43569:SF2">
    <property type="entry name" value="AMIDOHYDROLASE-RELATED DOMAIN-CONTAINING PROTEIN"/>
    <property type="match status" value="1"/>
</dbReference>
<dbReference type="GO" id="GO:0016787">
    <property type="term" value="F:hydrolase activity"/>
    <property type="evidence" value="ECO:0007669"/>
    <property type="project" value="UniProtKB-KW"/>
</dbReference>
<dbReference type="InterPro" id="IPR006680">
    <property type="entry name" value="Amidohydro-rel"/>
</dbReference>
<proteinExistence type="inferred from homology"/>
<comment type="similarity">
    <text evidence="1">Belongs to the metallo-dependent hydrolases superfamily.</text>
</comment>
<keyword evidence="4" id="KW-1185">Reference proteome</keyword>
<evidence type="ECO:0000313" key="3">
    <source>
        <dbReference type="EMBL" id="MBB6034508.1"/>
    </source>
</evidence>
<dbReference type="InterPro" id="IPR052350">
    <property type="entry name" value="Metallo-dep_Lactonases"/>
</dbReference>
<dbReference type="SUPFAM" id="SSF51556">
    <property type="entry name" value="Metallo-dependent hydrolases"/>
    <property type="match status" value="1"/>
</dbReference>
<accession>A0A841FL31</accession>
<dbReference type="EC" id="3.1.1.-" evidence="3"/>